<dbReference type="PANTHER" id="PTHR47723:SF19">
    <property type="entry name" value="POLYNUCLEOTIDYL TRANSFERASE, RIBONUCLEASE H-LIKE SUPERFAMILY PROTEIN"/>
    <property type="match status" value="1"/>
</dbReference>
<gene>
    <name evidence="1" type="ORF">ACH5RR_026262</name>
</gene>
<dbReference type="SUPFAM" id="SSF53098">
    <property type="entry name" value="Ribonuclease H-like"/>
    <property type="match status" value="1"/>
</dbReference>
<dbReference type="PANTHER" id="PTHR47723">
    <property type="entry name" value="OS05G0353850 PROTEIN"/>
    <property type="match status" value="1"/>
</dbReference>
<dbReference type="EMBL" id="JBJUIK010000011">
    <property type="protein sequence ID" value="KAL3513545.1"/>
    <property type="molecule type" value="Genomic_DNA"/>
</dbReference>
<name>A0ABD2Z228_9GENT</name>
<accession>A0ABD2Z228</accession>
<dbReference type="Proteomes" id="UP001630127">
    <property type="component" value="Unassembled WGS sequence"/>
</dbReference>
<evidence type="ECO:0000313" key="1">
    <source>
        <dbReference type="EMBL" id="KAL3513545.1"/>
    </source>
</evidence>
<protein>
    <recommendedName>
        <fullName evidence="3">RNase H type-1 domain-containing protein</fullName>
    </recommendedName>
</protein>
<reference evidence="1 2" key="1">
    <citation type="submission" date="2024-11" db="EMBL/GenBank/DDBJ databases">
        <title>A near-complete genome assembly of Cinchona calisaya.</title>
        <authorList>
            <person name="Lian D.C."/>
            <person name="Zhao X.W."/>
            <person name="Wei L."/>
        </authorList>
    </citation>
    <scope>NUCLEOTIDE SEQUENCE [LARGE SCALE GENOMIC DNA]</scope>
    <source>
        <tissue evidence="1">Nenye</tissue>
    </source>
</reference>
<keyword evidence="2" id="KW-1185">Reference proteome</keyword>
<dbReference type="AlphaFoldDB" id="A0ABD2Z228"/>
<evidence type="ECO:0000313" key="2">
    <source>
        <dbReference type="Proteomes" id="UP001630127"/>
    </source>
</evidence>
<dbReference type="InterPro" id="IPR044730">
    <property type="entry name" value="RNase_H-like_dom_plant"/>
</dbReference>
<dbReference type="InterPro" id="IPR053151">
    <property type="entry name" value="RNase_H-like"/>
</dbReference>
<dbReference type="CDD" id="cd06222">
    <property type="entry name" value="RNase_H_like"/>
    <property type="match status" value="1"/>
</dbReference>
<evidence type="ECO:0008006" key="3">
    <source>
        <dbReference type="Google" id="ProtNLM"/>
    </source>
</evidence>
<proteinExistence type="predicted"/>
<comment type="caution">
    <text evidence="1">The sequence shown here is derived from an EMBL/GenBank/DDBJ whole genome shotgun (WGS) entry which is preliminary data.</text>
</comment>
<dbReference type="InterPro" id="IPR012337">
    <property type="entry name" value="RNaseH-like_sf"/>
</dbReference>
<organism evidence="1 2">
    <name type="scientific">Cinchona calisaya</name>
    <dbReference type="NCBI Taxonomy" id="153742"/>
    <lineage>
        <taxon>Eukaryota</taxon>
        <taxon>Viridiplantae</taxon>
        <taxon>Streptophyta</taxon>
        <taxon>Embryophyta</taxon>
        <taxon>Tracheophyta</taxon>
        <taxon>Spermatophyta</taxon>
        <taxon>Magnoliopsida</taxon>
        <taxon>eudicotyledons</taxon>
        <taxon>Gunneridae</taxon>
        <taxon>Pentapetalae</taxon>
        <taxon>asterids</taxon>
        <taxon>lamiids</taxon>
        <taxon>Gentianales</taxon>
        <taxon>Rubiaceae</taxon>
        <taxon>Cinchonoideae</taxon>
        <taxon>Cinchoneae</taxon>
        <taxon>Cinchona</taxon>
    </lineage>
</organism>
<sequence>MIHTNLEYMVEEILLRRQLSVQAIAWFKQIAGWFKLNVDGSEIGNPGVMCCGGVLRDHLGILISVFARHVGHMINSSVCTPWHLNAIIPRIRGPLHQANLQHQHTYREANIISDILAKIGSSDFL</sequence>